<dbReference type="InterPro" id="IPR038424">
    <property type="entry name" value="H_kinase_PdtaS_GAF_sf"/>
</dbReference>
<dbReference type="Pfam" id="PF07568">
    <property type="entry name" value="HisKA_2"/>
    <property type="match status" value="1"/>
</dbReference>
<dbReference type="AlphaFoldDB" id="A0A261F9S5"/>
<keyword evidence="3" id="KW-0597">Phosphoprotein</keyword>
<sequence length="514" mass="57304">MEIMAEFARIIKDAPNLDDSDRDCLHRLVADWQVIADLGYMDLQLVIPVADGHFIYAGQCRPSTGVSIRPDDLVGHLVDSDMRALLMRAMGSHDIFRSRQEEKDDHDDYYDDEDEERDTTPRICDTFAGIWHNGRAIGVLIRETNLNTRGIAGRYEREGITAAKALFSMVSRGEFPYSVAVNKQRHNPRVSDGFTVLDSHGVINCSSPNAISCLRRLGFVNELEGRGFDDVIRELLGDNKEAIQQMQPIYSGMEPADTTLEVNGSAIAFRTLPLNGPRGHFGAVILYRDITELRRRDEQLKTKDATISEIHHRVKNNLQSVSALLRLQARRTKNDVVKRALFEAQRRVQAIAMVHESLSQSADEMVDFDAVLHELLRMTIDVEARSDQHISLVFEGKFGKMPSQDATPLSLVLNELVTNCVEHGFEGRTSGTITVSVARWKNDLNISVEDDGIGLEASQQMEHDDGESGLGTQIVNTFISSDFGGTVTRSSKPEGGTRVDLTVTLRAAQNAERI</sequence>
<reference evidence="10 11" key="1">
    <citation type="journal article" date="2017" name="BMC Genomics">
        <title>Comparative genomic and phylogenomic analyses of the Bifidobacteriaceae family.</title>
        <authorList>
            <person name="Lugli G.A."/>
            <person name="Milani C."/>
            <person name="Turroni F."/>
            <person name="Duranti S."/>
            <person name="Mancabelli L."/>
            <person name="Mangifesta M."/>
            <person name="Ferrario C."/>
            <person name="Modesto M."/>
            <person name="Mattarelli P."/>
            <person name="Jiri K."/>
            <person name="van Sinderen D."/>
            <person name="Ventura M."/>
        </authorList>
    </citation>
    <scope>NUCLEOTIDE SEQUENCE [LARGE SCALE GENOMIC DNA]</scope>
    <source>
        <strain evidence="10 11">LMG 21773</strain>
    </source>
</reference>
<dbReference type="Gene3D" id="3.30.450.20">
    <property type="entry name" value="PAS domain"/>
    <property type="match status" value="1"/>
</dbReference>
<evidence type="ECO:0000256" key="4">
    <source>
        <dbReference type="ARBA" id="ARBA00022679"/>
    </source>
</evidence>
<protein>
    <recommendedName>
        <fullName evidence="2">histidine kinase</fullName>
        <ecNumber evidence="2">2.7.13.3</ecNumber>
    </recommendedName>
</protein>
<feature type="region of interest" description="Disordered" evidence="8">
    <location>
        <begin position="97"/>
        <end position="117"/>
    </location>
</feature>
<dbReference type="InterPro" id="IPR011495">
    <property type="entry name" value="Sig_transdc_His_kin_sub2_dim/P"/>
</dbReference>
<evidence type="ECO:0000256" key="3">
    <source>
        <dbReference type="ARBA" id="ARBA00022553"/>
    </source>
</evidence>
<keyword evidence="6 10" id="KW-0418">Kinase</keyword>
<evidence type="ECO:0000256" key="1">
    <source>
        <dbReference type="ARBA" id="ARBA00000085"/>
    </source>
</evidence>
<evidence type="ECO:0000256" key="6">
    <source>
        <dbReference type="ARBA" id="ARBA00022777"/>
    </source>
</evidence>
<keyword evidence="11" id="KW-1185">Reference proteome</keyword>
<dbReference type="Pfam" id="PF02518">
    <property type="entry name" value="HATPase_c"/>
    <property type="match status" value="1"/>
</dbReference>
<dbReference type="Pfam" id="PF12282">
    <property type="entry name" value="GAF_PdtaS"/>
    <property type="match status" value="1"/>
</dbReference>
<keyword evidence="4" id="KW-0808">Transferase</keyword>
<dbReference type="GO" id="GO:0005524">
    <property type="term" value="F:ATP binding"/>
    <property type="evidence" value="ECO:0007669"/>
    <property type="project" value="UniProtKB-KW"/>
</dbReference>
<dbReference type="GO" id="GO:0004673">
    <property type="term" value="F:protein histidine kinase activity"/>
    <property type="evidence" value="ECO:0007669"/>
    <property type="project" value="UniProtKB-EC"/>
</dbReference>
<evidence type="ECO:0000259" key="9">
    <source>
        <dbReference type="PROSITE" id="PS50109"/>
    </source>
</evidence>
<accession>A0A261F9S5</accession>
<comment type="catalytic activity">
    <reaction evidence="1">
        <text>ATP + protein L-histidine = ADP + protein N-phospho-L-histidine.</text>
        <dbReference type="EC" id="2.7.13.3"/>
    </reaction>
</comment>
<proteinExistence type="predicted"/>
<feature type="domain" description="Histidine kinase" evidence="9">
    <location>
        <begin position="309"/>
        <end position="507"/>
    </location>
</feature>
<evidence type="ECO:0000256" key="7">
    <source>
        <dbReference type="ARBA" id="ARBA00022840"/>
    </source>
</evidence>
<keyword evidence="5" id="KW-0547">Nucleotide-binding</keyword>
<dbReference type="PANTHER" id="PTHR41523">
    <property type="entry name" value="TWO-COMPONENT SYSTEM SENSOR PROTEIN"/>
    <property type="match status" value="1"/>
</dbReference>
<feature type="compositionally biased region" description="Acidic residues" evidence="8">
    <location>
        <begin position="104"/>
        <end position="117"/>
    </location>
</feature>
<dbReference type="PROSITE" id="PS50109">
    <property type="entry name" value="HIS_KIN"/>
    <property type="match status" value="1"/>
</dbReference>
<dbReference type="PANTHER" id="PTHR41523:SF8">
    <property type="entry name" value="ETHYLENE RESPONSE SENSOR PROTEIN"/>
    <property type="match status" value="1"/>
</dbReference>
<dbReference type="SUPFAM" id="SSF55874">
    <property type="entry name" value="ATPase domain of HSP90 chaperone/DNA topoisomerase II/histidine kinase"/>
    <property type="match status" value="1"/>
</dbReference>
<evidence type="ECO:0000313" key="10">
    <source>
        <dbReference type="EMBL" id="OZG55901.1"/>
    </source>
</evidence>
<dbReference type="Proteomes" id="UP000228976">
    <property type="component" value="Unassembled WGS sequence"/>
</dbReference>
<dbReference type="InterPro" id="IPR003594">
    <property type="entry name" value="HATPase_dom"/>
</dbReference>
<name>A0A261F9S5_9BIFI</name>
<dbReference type="InterPro" id="IPR036890">
    <property type="entry name" value="HATPase_C_sf"/>
</dbReference>
<evidence type="ECO:0000256" key="8">
    <source>
        <dbReference type="SAM" id="MobiDB-lite"/>
    </source>
</evidence>
<dbReference type="EMBL" id="MWWU01000002">
    <property type="protein sequence ID" value="OZG55901.1"/>
    <property type="molecule type" value="Genomic_DNA"/>
</dbReference>
<comment type="caution">
    <text evidence="10">The sequence shown here is derived from an EMBL/GenBank/DDBJ whole genome shotgun (WGS) entry which is preliminary data.</text>
</comment>
<dbReference type="Gene3D" id="3.30.565.10">
    <property type="entry name" value="Histidine kinase-like ATPase, C-terminal domain"/>
    <property type="match status" value="1"/>
</dbReference>
<organism evidence="10 11">
    <name type="scientific">Aeriscardovia aeriphila</name>
    <dbReference type="NCBI Taxonomy" id="218139"/>
    <lineage>
        <taxon>Bacteria</taxon>
        <taxon>Bacillati</taxon>
        <taxon>Actinomycetota</taxon>
        <taxon>Actinomycetes</taxon>
        <taxon>Bifidobacteriales</taxon>
        <taxon>Bifidobacteriaceae</taxon>
        <taxon>Aeriscardovia</taxon>
    </lineage>
</organism>
<gene>
    <name evidence="10" type="ORF">AEAE_0389</name>
</gene>
<evidence type="ECO:0000313" key="11">
    <source>
        <dbReference type="Proteomes" id="UP000228976"/>
    </source>
</evidence>
<evidence type="ECO:0000256" key="5">
    <source>
        <dbReference type="ARBA" id="ARBA00022741"/>
    </source>
</evidence>
<dbReference type="EC" id="2.7.13.3" evidence="2"/>
<dbReference type="SMART" id="SM00387">
    <property type="entry name" value="HATPase_c"/>
    <property type="match status" value="1"/>
</dbReference>
<dbReference type="Gene3D" id="3.30.450.280">
    <property type="entry name" value="GAF domain"/>
    <property type="match status" value="1"/>
</dbReference>
<dbReference type="InterPro" id="IPR022066">
    <property type="entry name" value="PdtaS_GAF"/>
</dbReference>
<dbReference type="InterPro" id="IPR005467">
    <property type="entry name" value="His_kinase_dom"/>
</dbReference>
<evidence type="ECO:0000256" key="2">
    <source>
        <dbReference type="ARBA" id="ARBA00012438"/>
    </source>
</evidence>
<keyword evidence="7" id="KW-0067">ATP-binding</keyword>